<feature type="domain" description="Schlafen AlbA-2" evidence="1">
    <location>
        <begin position="19"/>
        <end position="152"/>
    </location>
</feature>
<dbReference type="RefSeq" id="WP_339101988.1">
    <property type="nucleotide sequence ID" value="NZ_CP147247.1"/>
</dbReference>
<organism evidence="2 3">
    <name type="scientific">Candidatus Enterococcus clewellii</name>
    <dbReference type="NCBI Taxonomy" id="1834193"/>
    <lineage>
        <taxon>Bacteria</taxon>
        <taxon>Bacillati</taxon>
        <taxon>Bacillota</taxon>
        <taxon>Bacilli</taxon>
        <taxon>Lactobacillales</taxon>
        <taxon>Enterococcaceae</taxon>
        <taxon>Enterococcus</taxon>
    </lineage>
</organism>
<dbReference type="Proteomes" id="UP000195141">
    <property type="component" value="Chromosome"/>
</dbReference>
<dbReference type="Gene3D" id="3.30.950.30">
    <property type="entry name" value="Schlafen, AAA domain"/>
    <property type="match status" value="1"/>
</dbReference>
<keyword evidence="3" id="KW-1185">Reference proteome</keyword>
<protein>
    <recommendedName>
        <fullName evidence="1">Schlafen AlbA-2 domain-containing protein</fullName>
    </recommendedName>
</protein>
<reference evidence="2" key="1">
    <citation type="submission" date="2017-05" db="EMBL/GenBank/DDBJ databases">
        <authorList>
            <consortium name="The Broad Institute Genomics Platform"/>
            <consortium name="The Broad Institute Genomic Center for Infectious Diseases"/>
            <person name="Earl A."/>
            <person name="Manson A."/>
            <person name="Schwartman J."/>
            <person name="Gilmore M."/>
            <person name="Abouelleil A."/>
            <person name="Cao P."/>
            <person name="Chapman S."/>
            <person name="Cusick C."/>
            <person name="Shea T."/>
            <person name="Young S."/>
            <person name="Neafsey D."/>
            <person name="Nusbaum C."/>
            <person name="Birren B."/>
        </authorList>
    </citation>
    <scope>NUCLEOTIDE SEQUENCE</scope>
    <source>
        <strain evidence="2">9E7_DIV0242</strain>
    </source>
</reference>
<dbReference type="InterPro" id="IPR038461">
    <property type="entry name" value="Schlafen_AlbA_2_dom_sf"/>
</dbReference>
<dbReference type="AlphaFoldDB" id="A0AAQ3Y0E2"/>
<evidence type="ECO:0000259" key="1">
    <source>
        <dbReference type="Pfam" id="PF04326"/>
    </source>
</evidence>
<name>A0AAQ3Y0E2_9ENTE</name>
<evidence type="ECO:0000313" key="3">
    <source>
        <dbReference type="Proteomes" id="UP000195141"/>
    </source>
</evidence>
<evidence type="ECO:0000313" key="2">
    <source>
        <dbReference type="EMBL" id="WYJ89518.1"/>
    </source>
</evidence>
<dbReference type="EMBL" id="CP147247">
    <property type="protein sequence ID" value="WYJ89518.1"/>
    <property type="molecule type" value="Genomic_DNA"/>
</dbReference>
<proteinExistence type="predicted"/>
<accession>A0AAQ3Y0E2</accession>
<sequence length="440" mass="52102">MNTEDLSIEILELIELGTEGDYWDFKQQWYSKNIDLLHDIICMANSPANRDAYIIIGVKDETNEIAGVRNDEKRKNQQQVIDLIRKKPKWAGGNIPEIYVKTVSIFDENVDVIIIKQSDNTPFYLLEDYKYKEQGILYKGNIYTRKGDTNTPKTDTANLYDTEILWKRRFGLLYNPSQRAKNYLIDLENWERVDGESDKSGITRFFFYYKQNPDYTVHFTNTEIEEDEEFTPPKDINDESLGDPFYYLYAFCNTSCHTDFHSDEKATLYYRDVPLFSSLIESIDKGRTKVIPPEFWIKPYFIKSSFRYLLFEFVISYWSGNYSNEAKQMFLRVIPLFKDDTECAEFMQFVEERGFTENRLLRQSMHGEALKRFDNTIVEKYELYGDPSGTEYISSKLRDNPELVVNFSSPTNPNFDEITRKLKIGKMLVDWLDEWRNFKE</sequence>
<dbReference type="Pfam" id="PF04326">
    <property type="entry name" value="SLFN_AlbA_2"/>
    <property type="match status" value="1"/>
</dbReference>
<reference evidence="2" key="2">
    <citation type="submission" date="2024-03" db="EMBL/GenBank/DDBJ databases">
        <title>The Genome Sequence of Enterococcus sp. DIV0242b.</title>
        <authorList>
            <consortium name="The Broad Institute Genomics Platform"/>
            <consortium name="The Broad Institute Microbial Omics Core"/>
            <consortium name="The Broad Institute Genomic Center for Infectious Diseases"/>
            <person name="Earl A."/>
            <person name="Manson A."/>
            <person name="Gilmore M."/>
            <person name="Schwartman J."/>
            <person name="Shea T."/>
            <person name="Abouelleil A."/>
            <person name="Cao P."/>
            <person name="Chapman S."/>
            <person name="Cusick C."/>
            <person name="Young S."/>
            <person name="Neafsey D."/>
            <person name="Nusbaum C."/>
            <person name="Birren B."/>
        </authorList>
    </citation>
    <scope>NUCLEOTIDE SEQUENCE</scope>
    <source>
        <strain evidence="2">9E7_DIV0242</strain>
    </source>
</reference>
<dbReference type="InterPro" id="IPR007421">
    <property type="entry name" value="Schlafen_AlbA_2_dom"/>
</dbReference>
<gene>
    <name evidence="2" type="ORF">A5888_001240</name>
</gene>